<evidence type="ECO:0000313" key="2">
    <source>
        <dbReference type="EMBL" id="WWQ61806.1"/>
    </source>
</evidence>
<dbReference type="Proteomes" id="UP001432202">
    <property type="component" value="Chromosome"/>
</dbReference>
<reference evidence="2 3" key="1">
    <citation type="submission" date="2024-02" db="EMBL/GenBank/DDBJ databases">
        <title>STSV induces naive adaptation in Sulfolobus.</title>
        <authorList>
            <person name="Xiang X."/>
            <person name="Song M."/>
        </authorList>
    </citation>
    <scope>NUCLEOTIDE SEQUENCE [LARGE SCALE GENOMIC DNA]</scope>
    <source>
        <strain evidence="2 3">RT2</strain>
    </source>
</reference>
<dbReference type="SUPFAM" id="SSF143422">
    <property type="entry name" value="Transposase IS200-like"/>
    <property type="match status" value="1"/>
</dbReference>
<dbReference type="RefSeq" id="WP_338604706.1">
    <property type="nucleotide sequence ID" value="NZ_CP146016.1"/>
</dbReference>
<sequence length="35" mass="4218">MVEISVDKDHFHTLFKTKPTLNIRRYVKTITSREI</sequence>
<dbReference type="GeneID" id="89336860"/>
<gene>
    <name evidence="2" type="ORF">V6M85_08785</name>
</gene>
<accession>A0AAX4L645</accession>
<feature type="domain" description="Transposase IS200-like" evidence="1">
    <location>
        <begin position="2"/>
        <end position="33"/>
    </location>
</feature>
<organism evidence="2 3">
    <name type="scientific">Sulfolobus tengchongensis</name>
    <dbReference type="NCBI Taxonomy" id="207809"/>
    <lineage>
        <taxon>Archaea</taxon>
        <taxon>Thermoproteota</taxon>
        <taxon>Thermoprotei</taxon>
        <taxon>Sulfolobales</taxon>
        <taxon>Sulfolobaceae</taxon>
        <taxon>Sulfolobus</taxon>
    </lineage>
</organism>
<evidence type="ECO:0000313" key="3">
    <source>
        <dbReference type="Proteomes" id="UP001432202"/>
    </source>
</evidence>
<dbReference type="GO" id="GO:0004803">
    <property type="term" value="F:transposase activity"/>
    <property type="evidence" value="ECO:0007669"/>
    <property type="project" value="InterPro"/>
</dbReference>
<dbReference type="GO" id="GO:0006313">
    <property type="term" value="P:DNA transposition"/>
    <property type="evidence" value="ECO:0007669"/>
    <property type="project" value="InterPro"/>
</dbReference>
<dbReference type="InterPro" id="IPR036515">
    <property type="entry name" value="Transposase_17_sf"/>
</dbReference>
<protein>
    <submittedName>
        <fullName evidence="2">Transposase</fullName>
    </submittedName>
</protein>
<proteinExistence type="predicted"/>
<dbReference type="AlphaFoldDB" id="A0AAX4L645"/>
<dbReference type="Pfam" id="PF01797">
    <property type="entry name" value="Y1_Tnp"/>
    <property type="match status" value="1"/>
</dbReference>
<keyword evidence="3" id="KW-1185">Reference proteome</keyword>
<evidence type="ECO:0000259" key="1">
    <source>
        <dbReference type="Pfam" id="PF01797"/>
    </source>
</evidence>
<dbReference type="EMBL" id="CP146016">
    <property type="protein sequence ID" value="WWQ61806.1"/>
    <property type="molecule type" value="Genomic_DNA"/>
</dbReference>
<dbReference type="InterPro" id="IPR002686">
    <property type="entry name" value="Transposase_17"/>
</dbReference>
<dbReference type="GO" id="GO:0003677">
    <property type="term" value="F:DNA binding"/>
    <property type="evidence" value="ECO:0007669"/>
    <property type="project" value="InterPro"/>
</dbReference>
<name>A0AAX4L645_9CREN</name>